<organism evidence="2">
    <name type="scientific">freshwater metagenome</name>
    <dbReference type="NCBI Taxonomy" id="449393"/>
    <lineage>
        <taxon>unclassified sequences</taxon>
        <taxon>metagenomes</taxon>
        <taxon>ecological metagenomes</taxon>
    </lineage>
</organism>
<evidence type="ECO:0000313" key="2">
    <source>
        <dbReference type="EMBL" id="CAB5010940.1"/>
    </source>
</evidence>
<accession>A0A6J7PZE2</accession>
<feature type="region of interest" description="Disordered" evidence="1">
    <location>
        <begin position="151"/>
        <end position="170"/>
    </location>
</feature>
<gene>
    <name evidence="2" type="ORF">UFOPK3954_02307</name>
</gene>
<protein>
    <submittedName>
        <fullName evidence="2">Unannotated protein</fullName>
    </submittedName>
</protein>
<sequence length="244" mass="26277">MRRAWRFDCRPTGRPATTRAMVNRASTSTISTAAVAKPRWISAGCGERTNSNTASGRDIIGLLRGFEFVVDVIPETSRTGAVSPTPRATPRITALTRPDLAVGSTTCQTVRHCGAPVASEASRRFPGTSRRTTSADRTMMGSIMMLMAREAAKPDRSNPRMSTQVAKMKRPARIEGSAVIAVTTLRTSPRIRLRVSLRKTAQARPRGTVTTSAIETMMTVPSIACRIPPFSSGSSGPALLMSWT</sequence>
<reference evidence="2" key="1">
    <citation type="submission" date="2020-05" db="EMBL/GenBank/DDBJ databases">
        <authorList>
            <person name="Chiriac C."/>
            <person name="Salcher M."/>
            <person name="Ghai R."/>
            <person name="Kavagutti S V."/>
        </authorList>
    </citation>
    <scope>NUCLEOTIDE SEQUENCE</scope>
</reference>
<dbReference type="AlphaFoldDB" id="A0A6J7PZE2"/>
<name>A0A6J7PZE2_9ZZZZ</name>
<proteinExistence type="predicted"/>
<evidence type="ECO:0000256" key="1">
    <source>
        <dbReference type="SAM" id="MobiDB-lite"/>
    </source>
</evidence>
<dbReference type="EMBL" id="CAFBON010000337">
    <property type="protein sequence ID" value="CAB5010940.1"/>
    <property type="molecule type" value="Genomic_DNA"/>
</dbReference>